<protein>
    <submittedName>
        <fullName evidence="1">Uncharacterized protein</fullName>
    </submittedName>
</protein>
<gene>
    <name evidence="1" type="ORF">COLO4_13666</name>
</gene>
<evidence type="ECO:0000313" key="1">
    <source>
        <dbReference type="EMBL" id="OMO98854.1"/>
    </source>
</evidence>
<dbReference type="Proteomes" id="UP000187203">
    <property type="component" value="Unassembled WGS sequence"/>
</dbReference>
<evidence type="ECO:0000313" key="2">
    <source>
        <dbReference type="Proteomes" id="UP000187203"/>
    </source>
</evidence>
<dbReference type="AlphaFoldDB" id="A0A1R3JVK6"/>
<organism evidence="1 2">
    <name type="scientific">Corchorus olitorius</name>
    <dbReference type="NCBI Taxonomy" id="93759"/>
    <lineage>
        <taxon>Eukaryota</taxon>
        <taxon>Viridiplantae</taxon>
        <taxon>Streptophyta</taxon>
        <taxon>Embryophyta</taxon>
        <taxon>Tracheophyta</taxon>
        <taxon>Spermatophyta</taxon>
        <taxon>Magnoliopsida</taxon>
        <taxon>eudicotyledons</taxon>
        <taxon>Gunneridae</taxon>
        <taxon>Pentapetalae</taxon>
        <taxon>rosids</taxon>
        <taxon>malvids</taxon>
        <taxon>Malvales</taxon>
        <taxon>Malvaceae</taxon>
        <taxon>Grewioideae</taxon>
        <taxon>Apeibeae</taxon>
        <taxon>Corchorus</taxon>
    </lineage>
</organism>
<name>A0A1R3JVK6_9ROSI</name>
<dbReference type="STRING" id="93759.A0A1R3JVK6"/>
<accession>A0A1R3JVK6</accession>
<keyword evidence="2" id="KW-1185">Reference proteome</keyword>
<proteinExistence type="predicted"/>
<sequence length="65" mass="6981">MAYADFGYVSLRVGVTLGKAMMTTVMETSIRVRKNLKMHVGDIDAAAIPCGFDRAIGNKVSTLTS</sequence>
<reference evidence="2" key="1">
    <citation type="submission" date="2013-09" db="EMBL/GenBank/DDBJ databases">
        <title>Corchorus olitorius genome sequencing.</title>
        <authorList>
            <person name="Alam M."/>
            <person name="Haque M.S."/>
            <person name="Islam M.S."/>
            <person name="Emdad E.M."/>
            <person name="Islam M.M."/>
            <person name="Ahmed B."/>
            <person name="Halim A."/>
            <person name="Hossen Q.M.M."/>
            <person name="Hossain M.Z."/>
            <person name="Ahmed R."/>
            <person name="Khan M.M."/>
            <person name="Islam R."/>
            <person name="Rashid M.M."/>
            <person name="Khan S.A."/>
            <person name="Rahman M.S."/>
            <person name="Alam M."/>
            <person name="Yahiya A.S."/>
            <person name="Khan M.S."/>
            <person name="Azam M.S."/>
            <person name="Haque T."/>
            <person name="Lashkar M.Z.H."/>
            <person name="Akhand A.I."/>
            <person name="Morshed G."/>
            <person name="Roy S."/>
            <person name="Uddin K.S."/>
            <person name="Rabeya T."/>
            <person name="Hossain A.S."/>
            <person name="Chowdhury A."/>
            <person name="Snigdha A.R."/>
            <person name="Mortoza M.S."/>
            <person name="Matin S.A."/>
            <person name="Hoque S.M.E."/>
            <person name="Islam M.K."/>
            <person name="Roy D.K."/>
            <person name="Haider R."/>
            <person name="Moosa M.M."/>
            <person name="Elias S.M."/>
            <person name="Hasan A.M."/>
            <person name="Jahan S."/>
            <person name="Shafiuddin M."/>
            <person name="Mahmood N."/>
            <person name="Shommy N.S."/>
        </authorList>
    </citation>
    <scope>NUCLEOTIDE SEQUENCE [LARGE SCALE GENOMIC DNA]</scope>
    <source>
        <strain evidence="2">cv. O-4</strain>
    </source>
</reference>
<dbReference type="EMBL" id="AWUE01015230">
    <property type="protein sequence ID" value="OMO98854.1"/>
    <property type="molecule type" value="Genomic_DNA"/>
</dbReference>
<comment type="caution">
    <text evidence="1">The sequence shown here is derived from an EMBL/GenBank/DDBJ whole genome shotgun (WGS) entry which is preliminary data.</text>
</comment>